<dbReference type="PRINTS" id="PR00337">
    <property type="entry name" value="LEUILEVALBP"/>
</dbReference>
<sequence length="395" mass="41538">MKKLLSLALVLVIVLTTFLTGCAGNDAEPTTPDATETETGTETEASGEAVRLGLLAPTSGDLAPYGQAVKNSVELAIQEINAAGGVNGADVELFFYDNEGDSTKTVNLFNKLVDVDEIDALIGPVISTTSLAVAPIANELGIPMISPTATNKDVTPGLDYVFRACYIDPYQGSVVAKFAMDNLEAKTAAVFTNVGSDYSDGLAKAFTETFEAAGGTITDAEGYTDADNDFSAILTKVKANAPDVIFVPDYFNMVGVIASQVRELGIESVLLGGDGWDGIQNDYANEVEGYFFANHYSTTDPDPIVQDFIASYEAQFGETPNALGALAYDATNVMLAAITAAGSTEGEKIVEALKATDMPAVCGYITFDENGDPIKDISIITVKDGKLELEAKVSQ</sequence>
<keyword evidence="9" id="KW-1185">Reference proteome</keyword>
<evidence type="ECO:0000256" key="4">
    <source>
        <dbReference type="ARBA" id="ARBA00022970"/>
    </source>
</evidence>
<gene>
    <name evidence="8" type="ORF">PATL70BA_2182</name>
</gene>
<feature type="chain" id="PRO_5039597533" evidence="6">
    <location>
        <begin position="24"/>
        <end position="395"/>
    </location>
</feature>
<proteinExistence type="inferred from homology"/>
<evidence type="ECO:0000256" key="6">
    <source>
        <dbReference type="SAM" id="SignalP"/>
    </source>
</evidence>
<evidence type="ECO:0000313" key="8">
    <source>
        <dbReference type="EMBL" id="VDN48070.1"/>
    </source>
</evidence>
<evidence type="ECO:0000256" key="3">
    <source>
        <dbReference type="ARBA" id="ARBA00022729"/>
    </source>
</evidence>
<dbReference type="InterPro" id="IPR000709">
    <property type="entry name" value="Leu_Ile_Val-bd"/>
</dbReference>
<keyword evidence="4" id="KW-0029">Amino-acid transport</keyword>
<dbReference type="SUPFAM" id="SSF53822">
    <property type="entry name" value="Periplasmic binding protein-like I"/>
    <property type="match status" value="1"/>
</dbReference>
<evidence type="ECO:0000256" key="1">
    <source>
        <dbReference type="ARBA" id="ARBA00010062"/>
    </source>
</evidence>
<evidence type="ECO:0000313" key="9">
    <source>
        <dbReference type="Proteomes" id="UP000279029"/>
    </source>
</evidence>
<dbReference type="KEGG" id="cbar:PATL70BA_2182"/>
<dbReference type="PANTHER" id="PTHR30483">
    <property type="entry name" value="LEUCINE-SPECIFIC-BINDING PROTEIN"/>
    <property type="match status" value="1"/>
</dbReference>
<dbReference type="Pfam" id="PF13458">
    <property type="entry name" value="Peripla_BP_6"/>
    <property type="match status" value="1"/>
</dbReference>
<feature type="domain" description="Leucine-binding protein" evidence="7">
    <location>
        <begin position="50"/>
        <end position="385"/>
    </location>
</feature>
<reference evidence="8 9" key="1">
    <citation type="submission" date="2018-09" db="EMBL/GenBank/DDBJ databases">
        <authorList>
            <person name="Postec A."/>
        </authorList>
    </citation>
    <scope>NUCLEOTIDE SEQUENCE [LARGE SCALE GENOMIC DNA]</scope>
    <source>
        <strain evidence="8">70B-A</strain>
    </source>
</reference>
<dbReference type="Proteomes" id="UP000279029">
    <property type="component" value="Chromosome"/>
</dbReference>
<dbReference type="PROSITE" id="PS51257">
    <property type="entry name" value="PROKAR_LIPOPROTEIN"/>
    <property type="match status" value="1"/>
</dbReference>
<comment type="similarity">
    <text evidence="1">Belongs to the leucine-binding protein family.</text>
</comment>
<accession>A0A3P7P3G5</accession>
<evidence type="ECO:0000256" key="5">
    <source>
        <dbReference type="SAM" id="MobiDB-lite"/>
    </source>
</evidence>
<feature type="region of interest" description="Disordered" evidence="5">
    <location>
        <begin position="25"/>
        <end position="46"/>
    </location>
</feature>
<protein>
    <submittedName>
        <fullName evidence="8">Amino acid-binding protein</fullName>
    </submittedName>
</protein>
<organism evidence="8 9">
    <name type="scientific">Petrocella atlantisensis</name>
    <dbReference type="NCBI Taxonomy" id="2173034"/>
    <lineage>
        <taxon>Bacteria</taxon>
        <taxon>Bacillati</taxon>
        <taxon>Bacillota</taxon>
        <taxon>Clostridia</taxon>
        <taxon>Lachnospirales</taxon>
        <taxon>Vallitaleaceae</taxon>
        <taxon>Petrocella</taxon>
    </lineage>
</organism>
<dbReference type="RefSeq" id="WP_172596201.1">
    <property type="nucleotide sequence ID" value="NZ_LR130778.1"/>
</dbReference>
<keyword evidence="2" id="KW-0813">Transport</keyword>
<dbReference type="InterPro" id="IPR051010">
    <property type="entry name" value="BCAA_transport"/>
</dbReference>
<dbReference type="InterPro" id="IPR028081">
    <property type="entry name" value="Leu-bd"/>
</dbReference>
<dbReference type="AlphaFoldDB" id="A0A3P7P3G5"/>
<evidence type="ECO:0000259" key="7">
    <source>
        <dbReference type="Pfam" id="PF13458"/>
    </source>
</evidence>
<dbReference type="PANTHER" id="PTHR30483:SF6">
    <property type="entry name" value="PERIPLASMIC BINDING PROTEIN OF ABC TRANSPORTER FOR NATURAL AMINO ACIDS"/>
    <property type="match status" value="1"/>
</dbReference>
<evidence type="ECO:0000256" key="2">
    <source>
        <dbReference type="ARBA" id="ARBA00022448"/>
    </source>
</evidence>
<feature type="compositionally biased region" description="Low complexity" evidence="5">
    <location>
        <begin position="25"/>
        <end position="34"/>
    </location>
</feature>
<keyword evidence="3 6" id="KW-0732">Signal</keyword>
<dbReference type="CDD" id="cd06347">
    <property type="entry name" value="PBP1_ABC_LivK_ligand_binding-like"/>
    <property type="match status" value="1"/>
</dbReference>
<dbReference type="EMBL" id="LR130778">
    <property type="protein sequence ID" value="VDN48070.1"/>
    <property type="molecule type" value="Genomic_DNA"/>
</dbReference>
<feature type="signal peptide" evidence="6">
    <location>
        <begin position="1"/>
        <end position="23"/>
    </location>
</feature>
<dbReference type="Gene3D" id="3.40.50.2300">
    <property type="match status" value="2"/>
</dbReference>
<dbReference type="InterPro" id="IPR028082">
    <property type="entry name" value="Peripla_BP_I"/>
</dbReference>
<dbReference type="GO" id="GO:0006865">
    <property type="term" value="P:amino acid transport"/>
    <property type="evidence" value="ECO:0007669"/>
    <property type="project" value="UniProtKB-KW"/>
</dbReference>
<name>A0A3P7P3G5_9FIRM</name>